<dbReference type="GO" id="GO:0003723">
    <property type="term" value="F:RNA binding"/>
    <property type="evidence" value="ECO:0007669"/>
    <property type="project" value="TreeGrafter"/>
</dbReference>
<feature type="compositionally biased region" description="Pro residues" evidence="1">
    <location>
        <begin position="1"/>
        <end position="10"/>
    </location>
</feature>
<feature type="compositionally biased region" description="Low complexity" evidence="1">
    <location>
        <begin position="161"/>
        <end position="175"/>
    </location>
</feature>
<feature type="compositionally biased region" description="Basic and acidic residues" evidence="1">
    <location>
        <begin position="684"/>
        <end position="695"/>
    </location>
</feature>
<dbReference type="Pfam" id="PF08642">
    <property type="entry name" value="Rxt3"/>
    <property type="match status" value="1"/>
</dbReference>
<feature type="compositionally biased region" description="Basic and acidic residues" evidence="1">
    <location>
        <begin position="1176"/>
        <end position="1187"/>
    </location>
</feature>
<dbReference type="PANTHER" id="PTHR46589">
    <property type="entry name" value="APOPTOTIC CHROMATIN CONDENSATION INDUCER IN THE NUCLEUS"/>
    <property type="match status" value="1"/>
</dbReference>
<dbReference type="Gene3D" id="2.170.130.20">
    <property type="entry name" value="LCCL-like domain"/>
    <property type="match status" value="1"/>
</dbReference>
<feature type="compositionally biased region" description="Polar residues" evidence="1">
    <location>
        <begin position="247"/>
        <end position="265"/>
    </location>
</feature>
<dbReference type="Proteomes" id="UP001232148">
    <property type="component" value="Unassembled WGS sequence"/>
</dbReference>
<feature type="compositionally biased region" description="Basic and acidic residues" evidence="1">
    <location>
        <begin position="589"/>
        <end position="599"/>
    </location>
</feature>
<dbReference type="AlphaFoldDB" id="A0AAD9M1V4"/>
<organism evidence="2 3">
    <name type="scientific">Colletotrichum zoysiae</name>
    <dbReference type="NCBI Taxonomy" id="1216348"/>
    <lineage>
        <taxon>Eukaryota</taxon>
        <taxon>Fungi</taxon>
        <taxon>Dikarya</taxon>
        <taxon>Ascomycota</taxon>
        <taxon>Pezizomycotina</taxon>
        <taxon>Sordariomycetes</taxon>
        <taxon>Hypocreomycetidae</taxon>
        <taxon>Glomerellales</taxon>
        <taxon>Glomerellaceae</taxon>
        <taxon>Colletotrichum</taxon>
        <taxon>Colletotrichum graminicola species complex</taxon>
    </lineage>
</organism>
<dbReference type="GO" id="GO:0071011">
    <property type="term" value="C:precatalytic spliceosome"/>
    <property type="evidence" value="ECO:0007669"/>
    <property type="project" value="TreeGrafter"/>
</dbReference>
<dbReference type="EMBL" id="MU842926">
    <property type="protein sequence ID" value="KAK2025903.1"/>
    <property type="molecule type" value="Genomic_DNA"/>
</dbReference>
<reference evidence="2" key="1">
    <citation type="submission" date="2021-06" db="EMBL/GenBank/DDBJ databases">
        <title>Comparative genomics, transcriptomics and evolutionary studies reveal genomic signatures of adaptation to plant cell wall in hemibiotrophic fungi.</title>
        <authorList>
            <consortium name="DOE Joint Genome Institute"/>
            <person name="Baroncelli R."/>
            <person name="Diaz J.F."/>
            <person name="Benocci T."/>
            <person name="Peng M."/>
            <person name="Battaglia E."/>
            <person name="Haridas S."/>
            <person name="Andreopoulos W."/>
            <person name="Labutti K."/>
            <person name="Pangilinan J."/>
            <person name="Floch G.L."/>
            <person name="Makela M.R."/>
            <person name="Henrissat B."/>
            <person name="Grigoriev I.V."/>
            <person name="Crouch J.A."/>
            <person name="De Vries R.P."/>
            <person name="Sukno S.A."/>
            <person name="Thon M.R."/>
        </authorList>
    </citation>
    <scope>NUCLEOTIDE SEQUENCE</scope>
    <source>
        <strain evidence="2">MAFF235873</strain>
    </source>
</reference>
<accession>A0AAD9M1V4</accession>
<proteinExistence type="predicted"/>
<feature type="compositionally biased region" description="Basic and acidic residues" evidence="1">
    <location>
        <begin position="48"/>
        <end position="57"/>
    </location>
</feature>
<feature type="region of interest" description="Disordered" evidence="1">
    <location>
        <begin position="1130"/>
        <end position="1195"/>
    </location>
</feature>
<evidence type="ECO:0000256" key="1">
    <source>
        <dbReference type="SAM" id="MobiDB-lite"/>
    </source>
</evidence>
<dbReference type="GO" id="GO:0008380">
    <property type="term" value="P:RNA splicing"/>
    <property type="evidence" value="ECO:0007669"/>
    <property type="project" value="TreeGrafter"/>
</dbReference>
<feature type="compositionally biased region" description="Low complexity" evidence="1">
    <location>
        <begin position="1154"/>
        <end position="1175"/>
    </location>
</feature>
<gene>
    <name evidence="2" type="ORF">LX32DRAFT_40292</name>
</gene>
<feature type="compositionally biased region" description="Polar residues" evidence="1">
    <location>
        <begin position="195"/>
        <end position="220"/>
    </location>
</feature>
<feature type="compositionally biased region" description="Polar residues" evidence="1">
    <location>
        <begin position="15"/>
        <end position="39"/>
    </location>
</feature>
<feature type="region of interest" description="Disordered" evidence="1">
    <location>
        <begin position="684"/>
        <end position="779"/>
    </location>
</feature>
<dbReference type="GO" id="GO:0061574">
    <property type="term" value="C:ASAP complex"/>
    <property type="evidence" value="ECO:0007669"/>
    <property type="project" value="TreeGrafter"/>
</dbReference>
<evidence type="ECO:0000313" key="3">
    <source>
        <dbReference type="Proteomes" id="UP001232148"/>
    </source>
</evidence>
<feature type="compositionally biased region" description="Pro residues" evidence="1">
    <location>
        <begin position="73"/>
        <end position="84"/>
    </location>
</feature>
<feature type="compositionally biased region" description="Pro residues" evidence="1">
    <location>
        <begin position="556"/>
        <end position="574"/>
    </location>
</feature>
<protein>
    <submittedName>
        <fullName evidence="2">Rxt3-domain-containing protein</fullName>
    </submittedName>
</protein>
<evidence type="ECO:0000313" key="2">
    <source>
        <dbReference type="EMBL" id="KAK2025903.1"/>
    </source>
</evidence>
<sequence>MDPRQQPPQLPFSRNAASQYSRSPFPPSSNTTANSTPNQSPFPPVSHPHADHQRRSSENPYYASGPRSYPQEPNNPGPPPPPPSSGHSRHPSASSLPPGAPLNRNMPPPGSPPQPGNPPPPSHQMGHYGLPAPRAPPLSVGHPGSFPGGRELPSLNSIQRTGSTGSSMSISSMLGGPPPARDSQPPPSHYHPPATSASSGPTFAPTMQASPRMHSASSEYQPFRRPQTPDHARPYDPRGSAAASPQGAYSTTPEVQRYGTPQQGYHQRVPSAQDGRESNRMSQGPPPPRPTSQPKSFPQQNMPPRPVDMGRNNGPEDMYQRREEVPRGSMEYNPERPDLKPMTFDDRYRAERERREEIEFRERERRERAYSGGDGGRGHPPPQGDYRPQEVQRGQPPPFNRPPEQREQGPWPSRQQQQQQQQQQQHQQQQQQQQHQQQHQHQQHQQHQQQQQQQQQQPPPPPPPHFDQSRVPYDPAGLHPRHHHEYPPSSAPNYPGQSHPAPAPQFQQQPPPNDRYPPGPPNHLQQPPPGQPGQQQQQQPFDSPDRQRINHLHPQAQPPPAPRRPGEEGPPPPSVAYNTPHGPPMYDSSRNRPMEDHPHNNGNNNQRNLLAVQEINRKGRVSPMPQAVQGAQPQLPGPAGEPGIKSEFGRMFSGIGSGVTGLGVGSPVTAGAQLPYTNASLARRDETDSAAHESGPEAVAPKPKGRRRKLKEEDTKGDDESTGRLTPSGRAKRPKTHAHHHHQYVPIPSGLSTTNGSSHHHHHHHHGADHSNAPTPASVGITPFKNVKGITPIPSPTTGPTKDLPAAHHHHVPRPAHPHTHVKEAPVKQVVQSPTSIIPPKPKTIVTSKAVLEAVAHRPRSHLGDVLYEPKLKPARQIPNVPSGRGFSSTPTPLPWDMIKDKENCTLTVKVPKVHLTPLAREEITARRALWGTDVYTDDSDVVAACIHGGWIRGEWGEDVDTSLLDLDRGLSAPEKEFPASKRRNKEKDKDEKARLEANSATHLDQPPKTGPVHVPADRDMHVSIVILPRLEKYSSTTRFGLQSREYGGRYNGRQSIHDGLSFMVMGIRWVTNGAGAQSRLRGKGRRERMRKAMGEVNSAGRGLNGAALEREKQRLDKIRGEIVSGTWWKKEKGRENGAAADKENRPGDEPPRNGTKTTATNGAAATAAANGASADKADKMDVDESGKVATAAKA</sequence>
<dbReference type="InterPro" id="IPR013951">
    <property type="entry name" value="Rxt3"/>
</dbReference>
<comment type="caution">
    <text evidence="2">The sequence shown here is derived from an EMBL/GenBank/DDBJ whole genome shotgun (WGS) entry which is preliminary data.</text>
</comment>
<feature type="compositionally biased region" description="Pro residues" evidence="1">
    <location>
        <begin position="106"/>
        <end position="122"/>
    </location>
</feature>
<feature type="compositionally biased region" description="Basic and acidic residues" evidence="1">
    <location>
        <begin position="710"/>
        <end position="722"/>
    </location>
</feature>
<dbReference type="InterPro" id="IPR052793">
    <property type="entry name" value="EJC-associated_protein"/>
</dbReference>
<feature type="compositionally biased region" description="Basic and acidic residues" evidence="1">
    <location>
        <begin position="975"/>
        <end position="996"/>
    </location>
</feature>
<feature type="region of interest" description="Disordered" evidence="1">
    <location>
        <begin position="975"/>
        <end position="1016"/>
    </location>
</feature>
<feature type="compositionally biased region" description="Pro residues" evidence="1">
    <location>
        <begin position="509"/>
        <end position="531"/>
    </location>
</feature>
<dbReference type="PANTHER" id="PTHR46589:SF1">
    <property type="entry name" value="APOPTOTIC CHROMATIN CONDENSATION INDUCER IN THE NUCLEUS"/>
    <property type="match status" value="1"/>
</dbReference>
<dbReference type="InterPro" id="IPR036609">
    <property type="entry name" value="LCCL_sf"/>
</dbReference>
<feature type="region of interest" description="Disordered" evidence="1">
    <location>
        <begin position="1"/>
        <end position="647"/>
    </location>
</feature>
<feature type="compositionally biased region" description="Pro residues" evidence="1">
    <location>
        <begin position="176"/>
        <end position="190"/>
    </location>
</feature>
<feature type="compositionally biased region" description="Basic and acidic residues" evidence="1">
    <location>
        <begin position="1130"/>
        <end position="1152"/>
    </location>
</feature>
<feature type="compositionally biased region" description="Low complexity" evidence="1">
    <location>
        <begin position="415"/>
        <end position="456"/>
    </location>
</feature>
<feature type="compositionally biased region" description="Basic and acidic residues" evidence="1">
    <location>
        <begin position="333"/>
        <end position="369"/>
    </location>
</feature>
<feature type="compositionally biased region" description="Basic residues" evidence="1">
    <location>
        <begin position="758"/>
        <end position="767"/>
    </location>
</feature>
<keyword evidence="3" id="KW-1185">Reference proteome</keyword>
<feature type="compositionally biased region" description="Basic and acidic residues" evidence="1">
    <location>
        <begin position="227"/>
        <end position="236"/>
    </location>
</feature>
<name>A0AAD9M1V4_9PEZI</name>
<feature type="compositionally biased region" description="Basic residues" evidence="1">
    <location>
        <begin position="730"/>
        <end position="743"/>
    </location>
</feature>